<accession>A0ABQ5QNF6</accession>
<proteinExistence type="predicted"/>
<sequence length="204" mass="22139">MPAALFWERIDSSGSDLALVDDRRGLYARGYATAIDPIPHVCRYELVTDEGWATARLDVSAEGAGWLRTLKLERAAGRWRASTAEQGDLDAALIAAGHPPVGLPGTEEPERLRDAIDVDLWAAPLPNTLPIRRLDLLRAPPGTAHRLTMAFVRLPSLAVFPSEQIYTAVGPDTVRFASGTFTADLTVDAKGYVTHYPGLAVRKP</sequence>
<dbReference type="InterPro" id="IPR009467">
    <property type="entry name" value="Glycolipid-bd_prot_put"/>
</dbReference>
<dbReference type="RefSeq" id="WP_281892176.1">
    <property type="nucleotide sequence ID" value="NZ_BSDI01000001.1"/>
</dbReference>
<dbReference type="Pfam" id="PF06475">
    <property type="entry name" value="Glycolipid_bind"/>
    <property type="match status" value="1"/>
</dbReference>
<name>A0ABQ5QNF6_9ACTN</name>
<organism evidence="1 2">
    <name type="scientific">Phytohabitans aurantiacus</name>
    <dbReference type="NCBI Taxonomy" id="3016789"/>
    <lineage>
        <taxon>Bacteria</taxon>
        <taxon>Bacillati</taxon>
        <taxon>Actinomycetota</taxon>
        <taxon>Actinomycetes</taxon>
        <taxon>Micromonosporales</taxon>
        <taxon>Micromonosporaceae</taxon>
    </lineage>
</organism>
<keyword evidence="2" id="KW-1185">Reference proteome</keyword>
<evidence type="ECO:0008006" key="3">
    <source>
        <dbReference type="Google" id="ProtNLM"/>
    </source>
</evidence>
<reference evidence="1" key="1">
    <citation type="submission" date="2022-12" db="EMBL/GenBank/DDBJ databases">
        <title>New Phytohabitans aurantiacus sp. RD004123 nov., an actinomycete isolated from soil.</title>
        <authorList>
            <person name="Triningsih D.W."/>
            <person name="Harunari E."/>
            <person name="Igarashi Y."/>
        </authorList>
    </citation>
    <scope>NUCLEOTIDE SEQUENCE</scope>
    <source>
        <strain evidence="1">RD004123</strain>
    </source>
</reference>
<evidence type="ECO:0000313" key="2">
    <source>
        <dbReference type="Proteomes" id="UP001144280"/>
    </source>
</evidence>
<dbReference type="Proteomes" id="UP001144280">
    <property type="component" value="Unassembled WGS sequence"/>
</dbReference>
<evidence type="ECO:0000313" key="1">
    <source>
        <dbReference type="EMBL" id="GLH94815.1"/>
    </source>
</evidence>
<gene>
    <name evidence="1" type="ORF">Pa4123_00870</name>
</gene>
<comment type="caution">
    <text evidence="1">The sequence shown here is derived from an EMBL/GenBank/DDBJ whole genome shotgun (WGS) entry which is preliminary data.</text>
</comment>
<dbReference type="SUPFAM" id="SSF159275">
    <property type="entry name" value="PA1994-like"/>
    <property type="match status" value="1"/>
</dbReference>
<protein>
    <recommendedName>
        <fullName evidence="3">Glycolipid-binding domain-containing protein</fullName>
    </recommendedName>
</protein>
<dbReference type="EMBL" id="BSDI01000001">
    <property type="protein sequence ID" value="GLH94815.1"/>
    <property type="molecule type" value="Genomic_DNA"/>
</dbReference>